<comment type="similarity">
    <text evidence="1 5 8">Belongs to the pyrroline-5-carboxylate reductase family.</text>
</comment>
<dbReference type="PANTHER" id="PTHR11645">
    <property type="entry name" value="PYRROLINE-5-CARBOXYLATE REDUCTASE"/>
    <property type="match status" value="1"/>
</dbReference>
<sequence length="292" mass="30212">MSERIAIIGGGKIGEALLAGLINSGKPIRDLVVVERSPERRSELADDYGIRVTDDARDAAEGAQVVVIAVKPDAVDAVLRDLSRADDPGETERITVTLVAGIPSSHYEAALPAGAPVVRVMPNTPMLVNEAMSAISPGRYADDEQVAVTARLMESVGAVMVVPEKQMDAVTAISGSGPAYFFLLVEALTDAGVGLGLTRAQALELAGQTLKGAGQLLVDSGMSPVELRAAVTSPGGTTAAALREFERYGLRHAAGEAARAAAELSRQSARRVELETSRGGVANSADRSSAEG</sequence>
<dbReference type="Pfam" id="PF14748">
    <property type="entry name" value="P5CR_dimer"/>
    <property type="match status" value="1"/>
</dbReference>
<dbReference type="Pfam" id="PF03807">
    <property type="entry name" value="F420_oxidored"/>
    <property type="match status" value="1"/>
</dbReference>
<feature type="region of interest" description="Disordered" evidence="9">
    <location>
        <begin position="268"/>
        <end position="292"/>
    </location>
</feature>
<dbReference type="Proteomes" id="UP000239814">
    <property type="component" value="Chromosome"/>
</dbReference>
<dbReference type="Gene3D" id="3.40.50.720">
    <property type="entry name" value="NAD(P)-binding Rossmann-like Domain"/>
    <property type="match status" value="1"/>
</dbReference>
<dbReference type="KEGG" id="git:C6V83_17065"/>
<evidence type="ECO:0000256" key="6">
    <source>
        <dbReference type="NCBIfam" id="TIGR00112"/>
    </source>
</evidence>
<dbReference type="PROSITE" id="PS00521">
    <property type="entry name" value="P5CR"/>
    <property type="match status" value="1"/>
</dbReference>
<dbReference type="EMBL" id="CP027433">
    <property type="protein sequence ID" value="AVM01713.1"/>
    <property type="molecule type" value="Genomic_DNA"/>
</dbReference>
<evidence type="ECO:0000259" key="11">
    <source>
        <dbReference type="Pfam" id="PF14748"/>
    </source>
</evidence>
<dbReference type="AlphaFoldDB" id="A0A2S0KJ78"/>
<dbReference type="InterPro" id="IPR053790">
    <property type="entry name" value="P5CR-like_CS"/>
</dbReference>
<evidence type="ECO:0000256" key="1">
    <source>
        <dbReference type="ARBA" id="ARBA00005525"/>
    </source>
</evidence>
<dbReference type="PIRSF" id="PIRSF000193">
    <property type="entry name" value="Pyrrol-5-carb_rd"/>
    <property type="match status" value="1"/>
</dbReference>
<comment type="catalytic activity">
    <reaction evidence="5">
        <text>L-proline + NAD(+) = (S)-1-pyrroline-5-carboxylate + NADH + 2 H(+)</text>
        <dbReference type="Rhea" id="RHEA:14105"/>
        <dbReference type="ChEBI" id="CHEBI:15378"/>
        <dbReference type="ChEBI" id="CHEBI:17388"/>
        <dbReference type="ChEBI" id="CHEBI:57540"/>
        <dbReference type="ChEBI" id="CHEBI:57945"/>
        <dbReference type="ChEBI" id="CHEBI:60039"/>
        <dbReference type="EC" id="1.5.1.2"/>
    </reaction>
</comment>
<keyword evidence="5 8" id="KW-0028">Amino-acid biosynthesis</keyword>
<keyword evidence="5" id="KW-0963">Cytoplasm</keyword>
<gene>
    <name evidence="5 12" type="primary">proC</name>
    <name evidence="12" type="ORF">C6V83_17065</name>
</gene>
<comment type="subcellular location">
    <subcellularLocation>
        <location evidence="5">Cytoplasm</location>
    </subcellularLocation>
</comment>
<dbReference type="Gene3D" id="1.10.3730.10">
    <property type="entry name" value="ProC C-terminal domain-like"/>
    <property type="match status" value="1"/>
</dbReference>
<dbReference type="OrthoDB" id="9805754at2"/>
<dbReference type="FunFam" id="1.10.3730.10:FF:000001">
    <property type="entry name" value="Pyrroline-5-carboxylate reductase"/>
    <property type="match status" value="1"/>
</dbReference>
<evidence type="ECO:0000313" key="13">
    <source>
        <dbReference type="Proteomes" id="UP000239814"/>
    </source>
</evidence>
<evidence type="ECO:0000256" key="8">
    <source>
        <dbReference type="RuleBase" id="RU003903"/>
    </source>
</evidence>
<comment type="catalytic activity">
    <reaction evidence="5 8">
        <text>L-proline + NADP(+) = (S)-1-pyrroline-5-carboxylate + NADPH + 2 H(+)</text>
        <dbReference type="Rhea" id="RHEA:14109"/>
        <dbReference type="ChEBI" id="CHEBI:15378"/>
        <dbReference type="ChEBI" id="CHEBI:17388"/>
        <dbReference type="ChEBI" id="CHEBI:57783"/>
        <dbReference type="ChEBI" id="CHEBI:58349"/>
        <dbReference type="ChEBI" id="CHEBI:60039"/>
        <dbReference type="EC" id="1.5.1.2"/>
    </reaction>
</comment>
<dbReference type="InterPro" id="IPR036291">
    <property type="entry name" value="NAD(P)-bd_dom_sf"/>
</dbReference>
<keyword evidence="13" id="KW-1185">Reference proteome</keyword>
<organism evidence="12 13">
    <name type="scientific">Gordonia iterans</name>
    <dbReference type="NCBI Taxonomy" id="1004901"/>
    <lineage>
        <taxon>Bacteria</taxon>
        <taxon>Bacillati</taxon>
        <taxon>Actinomycetota</taxon>
        <taxon>Actinomycetes</taxon>
        <taxon>Mycobacteriales</taxon>
        <taxon>Gordoniaceae</taxon>
        <taxon>Gordonia</taxon>
    </lineage>
</organism>
<dbReference type="SUPFAM" id="SSF48179">
    <property type="entry name" value="6-phosphogluconate dehydrogenase C-terminal domain-like"/>
    <property type="match status" value="1"/>
</dbReference>
<keyword evidence="3 5" id="KW-0560">Oxidoreductase</keyword>
<keyword evidence="2 5" id="KW-0521">NADP</keyword>
<evidence type="ECO:0000256" key="5">
    <source>
        <dbReference type="HAMAP-Rule" id="MF_01925"/>
    </source>
</evidence>
<dbReference type="InterPro" id="IPR000304">
    <property type="entry name" value="Pyrroline-COOH_reductase"/>
</dbReference>
<protein>
    <recommendedName>
        <fullName evidence="5 6">Pyrroline-5-carboxylate reductase</fullName>
        <shortName evidence="5">P5C reductase</shortName>
        <shortName evidence="5">P5CR</shortName>
        <ecNumber evidence="5 6">1.5.1.2</ecNumber>
    </recommendedName>
    <alternativeName>
        <fullName evidence="5">PCA reductase</fullName>
    </alternativeName>
</protein>
<proteinExistence type="inferred from homology"/>
<evidence type="ECO:0000256" key="7">
    <source>
        <dbReference type="PIRSR" id="PIRSR000193-1"/>
    </source>
</evidence>
<evidence type="ECO:0000256" key="9">
    <source>
        <dbReference type="SAM" id="MobiDB-lite"/>
    </source>
</evidence>
<evidence type="ECO:0000259" key="10">
    <source>
        <dbReference type="Pfam" id="PF03807"/>
    </source>
</evidence>
<dbReference type="GO" id="GO:0004735">
    <property type="term" value="F:pyrroline-5-carboxylate reductase activity"/>
    <property type="evidence" value="ECO:0007669"/>
    <property type="project" value="UniProtKB-UniRule"/>
</dbReference>
<dbReference type="RefSeq" id="WP_105943416.1">
    <property type="nucleotide sequence ID" value="NZ_CP027433.1"/>
</dbReference>
<evidence type="ECO:0000256" key="3">
    <source>
        <dbReference type="ARBA" id="ARBA00023002"/>
    </source>
</evidence>
<dbReference type="InterPro" id="IPR029036">
    <property type="entry name" value="P5CR_dimer"/>
</dbReference>
<dbReference type="SUPFAM" id="SSF51735">
    <property type="entry name" value="NAD(P)-binding Rossmann-fold domains"/>
    <property type="match status" value="1"/>
</dbReference>
<keyword evidence="5 8" id="KW-0641">Proline biosynthesis</keyword>
<evidence type="ECO:0000256" key="2">
    <source>
        <dbReference type="ARBA" id="ARBA00022857"/>
    </source>
</evidence>
<dbReference type="HAMAP" id="MF_01925">
    <property type="entry name" value="P5C_reductase"/>
    <property type="match status" value="1"/>
</dbReference>
<feature type="domain" description="Pyrroline-5-carboxylate reductase catalytic N-terminal" evidence="10">
    <location>
        <begin position="4"/>
        <end position="85"/>
    </location>
</feature>
<name>A0A2S0KJ78_9ACTN</name>
<evidence type="ECO:0000256" key="4">
    <source>
        <dbReference type="ARBA" id="ARBA00058118"/>
    </source>
</evidence>
<accession>A0A2S0KJ78</accession>
<comment type="pathway">
    <text evidence="5 8">Amino-acid biosynthesis; L-proline biosynthesis; L-proline from L-glutamate 5-semialdehyde: step 1/1.</text>
</comment>
<comment type="function">
    <text evidence="4 5">Catalyzes the reduction of 1-pyrroline-5-carboxylate (PCA) to L-proline.</text>
</comment>
<reference evidence="12 13" key="1">
    <citation type="submission" date="2018-03" db="EMBL/GenBank/DDBJ databases">
        <title>Characteristics and genome of n-alkane degrading marine bacteria Gordonia iterans isolated from crude oil contaminated in Tae-an, South Korea.</title>
        <authorList>
            <person name="Lee S.-S."/>
            <person name="Kim H."/>
        </authorList>
    </citation>
    <scope>NUCLEOTIDE SEQUENCE [LARGE SCALE GENOMIC DNA]</scope>
    <source>
        <strain evidence="12 13">Co17</strain>
    </source>
</reference>
<dbReference type="GO" id="GO:0055129">
    <property type="term" value="P:L-proline biosynthetic process"/>
    <property type="evidence" value="ECO:0007669"/>
    <property type="project" value="UniProtKB-UniRule"/>
</dbReference>
<dbReference type="UniPathway" id="UPA00098">
    <property type="reaction ID" value="UER00361"/>
</dbReference>
<dbReference type="EC" id="1.5.1.2" evidence="5 6"/>
<evidence type="ECO:0000313" key="12">
    <source>
        <dbReference type="EMBL" id="AVM01713.1"/>
    </source>
</evidence>
<dbReference type="InterPro" id="IPR008927">
    <property type="entry name" value="6-PGluconate_DH-like_C_sf"/>
</dbReference>
<dbReference type="NCBIfam" id="TIGR00112">
    <property type="entry name" value="proC"/>
    <property type="match status" value="1"/>
</dbReference>
<feature type="binding site" evidence="7">
    <location>
        <begin position="69"/>
        <end position="72"/>
    </location>
    <ligand>
        <name>NADP(+)</name>
        <dbReference type="ChEBI" id="CHEBI:58349"/>
    </ligand>
</feature>
<dbReference type="InterPro" id="IPR028939">
    <property type="entry name" value="P5C_Rdtase_cat_N"/>
</dbReference>
<dbReference type="GO" id="GO:0005737">
    <property type="term" value="C:cytoplasm"/>
    <property type="evidence" value="ECO:0007669"/>
    <property type="project" value="UniProtKB-SubCell"/>
</dbReference>
<dbReference type="PANTHER" id="PTHR11645:SF0">
    <property type="entry name" value="PYRROLINE-5-CARBOXYLATE REDUCTASE 3"/>
    <property type="match status" value="1"/>
</dbReference>
<feature type="domain" description="Pyrroline-5-carboxylate reductase dimerisation" evidence="11">
    <location>
        <begin position="164"/>
        <end position="267"/>
    </location>
</feature>